<dbReference type="Proteomes" id="UP000070539">
    <property type="component" value="Unassembled WGS sequence"/>
</dbReference>
<dbReference type="AlphaFoldDB" id="A0A136WI05"/>
<dbReference type="EMBL" id="LRVM01000001">
    <property type="protein sequence ID" value="KXL54010.1"/>
    <property type="molecule type" value="Genomic_DNA"/>
</dbReference>
<organism evidence="1 2">
    <name type="scientific">Anaerotignum neopropionicum</name>
    <dbReference type="NCBI Taxonomy" id="36847"/>
    <lineage>
        <taxon>Bacteria</taxon>
        <taxon>Bacillati</taxon>
        <taxon>Bacillota</taxon>
        <taxon>Clostridia</taxon>
        <taxon>Lachnospirales</taxon>
        <taxon>Anaerotignaceae</taxon>
        <taxon>Anaerotignum</taxon>
    </lineage>
</organism>
<dbReference type="STRING" id="36847.CLNEO_01060"/>
<name>A0A136WI05_9FIRM</name>
<dbReference type="OrthoDB" id="1756662at2"/>
<evidence type="ECO:0000313" key="2">
    <source>
        <dbReference type="Proteomes" id="UP000070539"/>
    </source>
</evidence>
<comment type="caution">
    <text evidence="1">The sequence shown here is derived from an EMBL/GenBank/DDBJ whole genome shotgun (WGS) entry which is preliminary data.</text>
</comment>
<reference evidence="1 2" key="1">
    <citation type="submission" date="2016-01" db="EMBL/GenBank/DDBJ databases">
        <title>Genome sequence of Clostridium neopropionicum X4, DSM-3847.</title>
        <authorList>
            <person name="Poehlein A."/>
            <person name="Beck M.H."/>
            <person name="Bengelsdorf F.R."/>
            <person name="Daniel R."/>
            <person name="Duerre P."/>
        </authorList>
    </citation>
    <scope>NUCLEOTIDE SEQUENCE [LARGE SCALE GENOMIC DNA]</scope>
    <source>
        <strain evidence="1 2">DSM-3847</strain>
    </source>
</reference>
<evidence type="ECO:0000313" key="1">
    <source>
        <dbReference type="EMBL" id="KXL54010.1"/>
    </source>
</evidence>
<accession>A0A136WI05</accession>
<proteinExistence type="predicted"/>
<sequence length="195" mass="22447">MNNSICIKEINIKSFCANIYSVKHFRMIGLVDVNIEYDHDIEQVTLAYYSSSGTNNGKIKGLWYPIIGIKTTTGEFTEFTEYLNFVLTNTTEGGLAEKGWLAKSLFFYGDFSDNSKIMGFSNGSHYEKLLEIGRTLKDLYDKDEFCKMNYLDPGLLNQIVISNNLYRGNKHKQRENYERFMGDVFIQTQNSLNAK</sequence>
<dbReference type="RefSeq" id="WP_066083422.1">
    <property type="nucleotide sequence ID" value="NZ_LRVM01000001.1"/>
</dbReference>
<protein>
    <submittedName>
        <fullName evidence="1">Uncharacterized protein</fullName>
    </submittedName>
</protein>
<gene>
    <name evidence="1" type="ORF">CLNEO_01060</name>
</gene>
<keyword evidence="2" id="KW-1185">Reference proteome</keyword>